<evidence type="ECO:0000256" key="4">
    <source>
        <dbReference type="ARBA" id="ARBA00023163"/>
    </source>
</evidence>
<protein>
    <submittedName>
        <fullName evidence="10">snRNA-activating protein complex subunit 4</fullName>
    </submittedName>
</protein>
<dbReference type="PROSITE" id="PS50090">
    <property type="entry name" value="MYB_LIKE"/>
    <property type="match status" value="3"/>
</dbReference>
<feature type="compositionally biased region" description="Basic residues" evidence="6">
    <location>
        <begin position="762"/>
        <end position="783"/>
    </location>
</feature>
<keyword evidence="3" id="KW-0238">DNA-binding</keyword>
<dbReference type="OrthoDB" id="2143914at2759"/>
<dbReference type="SUPFAM" id="SSF46689">
    <property type="entry name" value="Homeodomain-like"/>
    <property type="match status" value="4"/>
</dbReference>
<dbReference type="GO" id="GO:0019185">
    <property type="term" value="C:snRNA-activating protein complex"/>
    <property type="evidence" value="ECO:0007669"/>
    <property type="project" value="TreeGrafter"/>
</dbReference>
<dbReference type="InterPro" id="IPR017930">
    <property type="entry name" value="Myb_dom"/>
</dbReference>
<feature type="compositionally biased region" description="Acidic residues" evidence="6">
    <location>
        <begin position="788"/>
        <end position="839"/>
    </location>
</feature>
<evidence type="ECO:0000256" key="3">
    <source>
        <dbReference type="ARBA" id="ARBA00023125"/>
    </source>
</evidence>
<gene>
    <name evidence="10" type="primary">Snapc4</name>
    <name evidence="10" type="ORF">Tcan_12631</name>
</gene>
<feature type="domain" description="Myb-like" evidence="7">
    <location>
        <begin position="392"/>
        <end position="437"/>
    </location>
</feature>
<feature type="domain" description="HTH myb-type" evidence="9">
    <location>
        <begin position="393"/>
        <end position="441"/>
    </location>
</feature>
<proteinExistence type="predicted"/>
<dbReference type="OMA" id="EPWSSHE"/>
<dbReference type="InterPro" id="IPR009057">
    <property type="entry name" value="Homeodomain-like_sf"/>
</dbReference>
<keyword evidence="2" id="KW-0805">Transcription regulation</keyword>
<dbReference type="Pfam" id="PF13921">
    <property type="entry name" value="Myb_DNA-bind_6"/>
    <property type="match status" value="1"/>
</dbReference>
<evidence type="ECO:0000259" key="7">
    <source>
        <dbReference type="PROSITE" id="PS50090"/>
    </source>
</evidence>
<evidence type="ECO:0000256" key="5">
    <source>
        <dbReference type="ARBA" id="ARBA00023242"/>
    </source>
</evidence>
<dbReference type="AlphaFoldDB" id="A0A0B2VVY8"/>
<dbReference type="InterPro" id="IPR051575">
    <property type="entry name" value="Myb-like_DNA-bd"/>
</dbReference>
<reference evidence="10 11" key="1">
    <citation type="submission" date="2014-11" db="EMBL/GenBank/DDBJ databases">
        <title>Genetic blueprint of the zoonotic pathogen Toxocara canis.</title>
        <authorList>
            <person name="Zhu X.-Q."/>
            <person name="Korhonen P.K."/>
            <person name="Cai H."/>
            <person name="Young N.D."/>
            <person name="Nejsum P."/>
            <person name="von Samson-Himmelstjerna G."/>
            <person name="Boag P.R."/>
            <person name="Tan P."/>
            <person name="Li Q."/>
            <person name="Min J."/>
            <person name="Yang Y."/>
            <person name="Wang X."/>
            <person name="Fang X."/>
            <person name="Hall R.S."/>
            <person name="Hofmann A."/>
            <person name="Sternberg P.W."/>
            <person name="Jex A.R."/>
            <person name="Gasser R.B."/>
        </authorList>
    </citation>
    <scope>NUCLEOTIDE SEQUENCE [LARGE SCALE GENOMIC DNA]</scope>
    <source>
        <strain evidence="10">PN_DK_2014</strain>
    </source>
</reference>
<evidence type="ECO:0000256" key="1">
    <source>
        <dbReference type="ARBA" id="ARBA00004123"/>
    </source>
</evidence>
<dbReference type="CDD" id="cd00167">
    <property type="entry name" value="SANT"/>
    <property type="match status" value="3"/>
</dbReference>
<evidence type="ECO:0000313" key="11">
    <source>
        <dbReference type="Proteomes" id="UP000031036"/>
    </source>
</evidence>
<keyword evidence="11" id="KW-1185">Reference proteome</keyword>
<feature type="domain" description="SANT" evidence="8">
    <location>
        <begin position="341"/>
        <end position="393"/>
    </location>
</feature>
<dbReference type="STRING" id="6265.A0A0B2VVY8"/>
<dbReference type="Pfam" id="PF00249">
    <property type="entry name" value="Myb_DNA-binding"/>
    <property type="match status" value="1"/>
</dbReference>
<dbReference type="GO" id="GO:0042796">
    <property type="term" value="P:snRNA transcription by RNA polymerase III"/>
    <property type="evidence" value="ECO:0007669"/>
    <property type="project" value="TreeGrafter"/>
</dbReference>
<dbReference type="InterPro" id="IPR017884">
    <property type="entry name" value="SANT_dom"/>
</dbReference>
<evidence type="ECO:0000313" key="10">
    <source>
        <dbReference type="EMBL" id="KHN85120.1"/>
    </source>
</evidence>
<evidence type="ECO:0000256" key="6">
    <source>
        <dbReference type="SAM" id="MobiDB-lite"/>
    </source>
</evidence>
<dbReference type="InterPro" id="IPR001005">
    <property type="entry name" value="SANT/Myb"/>
</dbReference>
<dbReference type="Proteomes" id="UP000031036">
    <property type="component" value="Unassembled WGS sequence"/>
</dbReference>
<dbReference type="PANTHER" id="PTHR46621:SF1">
    <property type="entry name" value="SNRNA-ACTIVATING PROTEIN COMPLEX SUBUNIT 4"/>
    <property type="match status" value="1"/>
</dbReference>
<dbReference type="Gene3D" id="1.10.10.60">
    <property type="entry name" value="Homeodomain-like"/>
    <property type="match status" value="3"/>
</dbReference>
<comment type="subcellular location">
    <subcellularLocation>
        <location evidence="1">Nucleus</location>
    </subcellularLocation>
</comment>
<dbReference type="PROSITE" id="PS51294">
    <property type="entry name" value="HTH_MYB"/>
    <property type="match status" value="2"/>
</dbReference>
<accession>A0A0B2VVY8</accession>
<feature type="domain" description="Myb-like" evidence="7">
    <location>
        <begin position="290"/>
        <end position="337"/>
    </location>
</feature>
<evidence type="ECO:0000259" key="9">
    <source>
        <dbReference type="PROSITE" id="PS51294"/>
    </source>
</evidence>
<evidence type="ECO:0000256" key="2">
    <source>
        <dbReference type="ARBA" id="ARBA00023015"/>
    </source>
</evidence>
<dbReference type="SMART" id="SM00717">
    <property type="entry name" value="SANT"/>
    <property type="match status" value="5"/>
</dbReference>
<organism evidence="10 11">
    <name type="scientific">Toxocara canis</name>
    <name type="common">Canine roundworm</name>
    <dbReference type="NCBI Taxonomy" id="6265"/>
    <lineage>
        <taxon>Eukaryota</taxon>
        <taxon>Metazoa</taxon>
        <taxon>Ecdysozoa</taxon>
        <taxon>Nematoda</taxon>
        <taxon>Chromadorea</taxon>
        <taxon>Rhabditida</taxon>
        <taxon>Spirurina</taxon>
        <taxon>Ascaridomorpha</taxon>
        <taxon>Ascaridoidea</taxon>
        <taxon>Toxocaridae</taxon>
        <taxon>Toxocara</taxon>
    </lineage>
</organism>
<feature type="domain" description="HTH myb-type" evidence="9">
    <location>
        <begin position="338"/>
        <end position="391"/>
    </location>
</feature>
<name>A0A0B2VVY8_TOXCA</name>
<dbReference type="GO" id="GO:0001006">
    <property type="term" value="F:RNA polymerase III type 3 promoter sequence-specific DNA binding"/>
    <property type="evidence" value="ECO:0007669"/>
    <property type="project" value="TreeGrafter"/>
</dbReference>
<sequence length="839" mass="98421">MADNGSFEMEHHQSVHLSAIDKALVVNRCYMDFLGQFIRYVDSLMTGNRQQQASLKRKIKHARNLEYEPDENWKKASRLMFIPPYFRDLSGMAPEPNEEERLRRKNGEYDVIIAEELKWSDSELRLLHKAVKNSLIQARILPFVIRRDLYRERLYEGAGKAGEVDIKYWRQVIASMERRIEYVKQLDDSVILRGDYSEVDWLAMANVTFRNGRTARQLRLKWLNEQCPQWSKEEWSYEEIKRLYLYAINPSRISSLSWDIIAEELDTDRTPFQYFTKLREIKEEIANYRPWTKEEDAWLATVVNASQCVGTVRWRPVASFMDDRSLNDCFLRYKRNLDSRHTRGNWTEHEKLVLNYAVSEFGSYNWMKISSVVGTRNSTQCRGRYILAKLINPWTPREDEILLNAVKCFGEGQWALVAGTLQGRSRRQCRKRYRTLRASTIEAKLYEMNIDEIVDEETLDNDTKEFISRLPEEERDTMSNAVLEIAEKSSFLDRTFSQLVNDDMQIKKEYLNDESLQLLKRHYDRALRKLLGIAPRRKYVVRLLNLKERKRITGAYDCLNNDEDRKNFLQKALVSLIKRADEERARAAHARLRKVPVLKKNYRFFRRTVLKEVLDAMESNPILPPLPPCLASIQLMESLKDGDNDMLVLNIAAATKKDIFYRYLAAQMRRLLFVPLLMDRAIEEEAHWRERARLREIAKKQIASQACCSPKEQAESVESGSRHRSSAGLCATSAFVHSMKNLAGKPAEEPTMSSTEPEHQTSRRSVKRKAAQPTKSGKRRRRNNPPSSEDESDISEDELELSDEEDEVELFSKEEEFDDDDDDYLSYEEEEESSEEMEW</sequence>
<dbReference type="GO" id="GO:0005634">
    <property type="term" value="C:nucleus"/>
    <property type="evidence" value="ECO:0007669"/>
    <property type="project" value="UniProtKB-SubCell"/>
</dbReference>
<dbReference type="GO" id="GO:0000978">
    <property type="term" value="F:RNA polymerase II cis-regulatory region sequence-specific DNA binding"/>
    <property type="evidence" value="ECO:0007669"/>
    <property type="project" value="TreeGrafter"/>
</dbReference>
<comment type="caution">
    <text evidence="10">The sequence shown here is derived from an EMBL/GenBank/DDBJ whole genome shotgun (WGS) entry which is preliminary data.</text>
</comment>
<feature type="domain" description="Myb-like" evidence="7">
    <location>
        <begin position="338"/>
        <end position="385"/>
    </location>
</feature>
<dbReference type="PANTHER" id="PTHR46621">
    <property type="entry name" value="SNRNA-ACTIVATING PROTEIN COMPLEX SUBUNIT 4"/>
    <property type="match status" value="1"/>
</dbReference>
<keyword evidence="5" id="KW-0539">Nucleus</keyword>
<dbReference type="EMBL" id="JPKZ01000858">
    <property type="protein sequence ID" value="KHN85120.1"/>
    <property type="molecule type" value="Genomic_DNA"/>
</dbReference>
<feature type="region of interest" description="Disordered" evidence="6">
    <location>
        <begin position="744"/>
        <end position="839"/>
    </location>
</feature>
<dbReference type="GO" id="GO:0042795">
    <property type="term" value="P:snRNA transcription by RNA polymerase II"/>
    <property type="evidence" value="ECO:0007669"/>
    <property type="project" value="TreeGrafter"/>
</dbReference>
<dbReference type="PROSITE" id="PS51293">
    <property type="entry name" value="SANT"/>
    <property type="match status" value="1"/>
</dbReference>
<evidence type="ECO:0000259" key="8">
    <source>
        <dbReference type="PROSITE" id="PS51293"/>
    </source>
</evidence>
<keyword evidence="4" id="KW-0804">Transcription</keyword>